<dbReference type="CDD" id="cd00402">
    <property type="entry name" value="Riboflavin_synthase_like"/>
    <property type="match status" value="1"/>
</dbReference>
<evidence type="ECO:0000313" key="4">
    <source>
        <dbReference type="EMBL" id="MBU5483641.1"/>
    </source>
</evidence>
<evidence type="ECO:0000313" key="5">
    <source>
        <dbReference type="Proteomes" id="UP000726170"/>
    </source>
</evidence>
<feature type="domain" description="Lumazine-binding" evidence="3">
    <location>
        <begin position="1"/>
        <end position="96"/>
    </location>
</feature>
<dbReference type="PROSITE" id="PS51177">
    <property type="entry name" value="LUMAZINE_BIND"/>
    <property type="match status" value="2"/>
</dbReference>
<evidence type="ECO:0000259" key="3">
    <source>
        <dbReference type="PROSITE" id="PS51177"/>
    </source>
</evidence>
<feature type="domain" description="Lumazine-binding" evidence="3">
    <location>
        <begin position="97"/>
        <end position="193"/>
    </location>
</feature>
<keyword evidence="5" id="KW-1185">Reference proteome</keyword>
<dbReference type="RefSeq" id="WP_216438001.1">
    <property type="nucleotide sequence ID" value="NZ_JAHLQF010000001.1"/>
</dbReference>
<dbReference type="NCBIfam" id="TIGR00187">
    <property type="entry name" value="ribE"/>
    <property type="match status" value="1"/>
</dbReference>
<dbReference type="PANTHER" id="PTHR21098">
    <property type="entry name" value="RIBOFLAVIN SYNTHASE ALPHA CHAIN"/>
    <property type="match status" value="1"/>
</dbReference>
<comment type="caution">
    <text evidence="4">The sequence shown here is derived from an EMBL/GenBank/DDBJ whole genome shotgun (WGS) entry which is preliminary data.</text>
</comment>
<dbReference type="GO" id="GO:0004746">
    <property type="term" value="F:riboflavin synthase activity"/>
    <property type="evidence" value="ECO:0007669"/>
    <property type="project" value="UniProtKB-EC"/>
</dbReference>
<dbReference type="Proteomes" id="UP000726170">
    <property type="component" value="Unassembled WGS sequence"/>
</dbReference>
<sequence length="218" mass="24144">MFTGIIEEIGKVKAIKKGQHSASITIQSLKVIEDVKLGDSICTNGVCLTVTAFTKEDFTVDVMPETMRKSNLKDLSIGSQVNLERALKVSDRLGGHIVSGHIDGRGRIRGFKKEDNAIWITVEAPVEILKYVIYKGSITIDGVSLTVAHVDNSEFKVSVIPHTGEETILLMKKLGDEVNLECDIIGKYVEKLMHFNDERKNYGESSINLNYLSENGFV</sequence>
<dbReference type="EC" id="2.5.1.9" evidence="1"/>
<dbReference type="InterPro" id="IPR026017">
    <property type="entry name" value="Lumazine-bd_dom"/>
</dbReference>
<evidence type="ECO:0000256" key="1">
    <source>
        <dbReference type="NCBIfam" id="TIGR00187"/>
    </source>
</evidence>
<dbReference type="Pfam" id="PF00677">
    <property type="entry name" value="Lum_binding"/>
    <property type="match status" value="2"/>
</dbReference>
<proteinExistence type="predicted"/>
<evidence type="ECO:0000256" key="2">
    <source>
        <dbReference type="PROSITE-ProRule" id="PRU00524"/>
    </source>
</evidence>
<protein>
    <recommendedName>
        <fullName evidence="1">Riboflavin synthase</fullName>
        <ecNumber evidence="1">2.5.1.9</ecNumber>
    </recommendedName>
</protein>
<dbReference type="EMBL" id="JAHLQF010000001">
    <property type="protein sequence ID" value="MBU5483641.1"/>
    <property type="molecule type" value="Genomic_DNA"/>
</dbReference>
<reference evidence="4 5" key="1">
    <citation type="submission" date="2021-06" db="EMBL/GenBank/DDBJ databases">
        <authorList>
            <person name="Sun Q."/>
            <person name="Li D."/>
        </authorList>
    </citation>
    <scope>NUCLEOTIDE SEQUENCE [LARGE SCALE GENOMIC DNA]</scope>
    <source>
        <strain evidence="4 5">MSJ-11</strain>
    </source>
</reference>
<organism evidence="4 5">
    <name type="scientific">Clostridium mobile</name>
    <dbReference type="NCBI Taxonomy" id="2841512"/>
    <lineage>
        <taxon>Bacteria</taxon>
        <taxon>Bacillati</taxon>
        <taxon>Bacillota</taxon>
        <taxon>Clostridia</taxon>
        <taxon>Eubacteriales</taxon>
        <taxon>Clostridiaceae</taxon>
        <taxon>Clostridium</taxon>
    </lineage>
</organism>
<feature type="repeat" description="Lumazine-binding" evidence="2">
    <location>
        <begin position="1"/>
        <end position="96"/>
    </location>
</feature>
<dbReference type="InterPro" id="IPR001783">
    <property type="entry name" value="Lumazine-bd"/>
</dbReference>
<keyword evidence="4" id="KW-0808">Transferase</keyword>
<gene>
    <name evidence="4" type="ORF">KQI86_04815</name>
</gene>
<feature type="repeat" description="Lumazine-binding" evidence="2">
    <location>
        <begin position="97"/>
        <end position="193"/>
    </location>
</feature>
<dbReference type="NCBIfam" id="NF006767">
    <property type="entry name" value="PRK09289.1"/>
    <property type="match status" value="1"/>
</dbReference>
<dbReference type="NCBIfam" id="NF009566">
    <property type="entry name" value="PRK13020.1"/>
    <property type="match status" value="1"/>
</dbReference>
<dbReference type="PANTHER" id="PTHR21098:SF12">
    <property type="entry name" value="RIBOFLAVIN SYNTHASE"/>
    <property type="match status" value="1"/>
</dbReference>
<accession>A0ABS6EG02</accession>
<dbReference type="PIRSF" id="PIRSF000498">
    <property type="entry name" value="Riboflavin_syn_A"/>
    <property type="match status" value="1"/>
</dbReference>
<name>A0ABS6EG02_9CLOT</name>